<accession>A0ABV5I3L2</accession>
<feature type="signal peptide" evidence="1">
    <location>
        <begin position="1"/>
        <end position="21"/>
    </location>
</feature>
<evidence type="ECO:0000313" key="2">
    <source>
        <dbReference type="EMBL" id="MFB9151274.1"/>
    </source>
</evidence>
<evidence type="ECO:0000256" key="1">
    <source>
        <dbReference type="SAM" id="SignalP"/>
    </source>
</evidence>
<dbReference type="EMBL" id="JBHMEC010000026">
    <property type="protein sequence ID" value="MFB9151274.1"/>
    <property type="molecule type" value="Genomic_DNA"/>
</dbReference>
<comment type="caution">
    <text evidence="2">The sequence shown here is derived from an EMBL/GenBank/DDBJ whole genome shotgun (WGS) entry which is preliminary data.</text>
</comment>
<feature type="chain" id="PRO_5046869654" description="EF-hand domain-containing protein" evidence="1">
    <location>
        <begin position="22"/>
        <end position="128"/>
    </location>
</feature>
<sequence>MRTTGIFATTVLALAAVPALAAGPVNDKGVLAPPRDAWADARAGQNPLTTDEAAAAMAFFLRCRDVDNLGELDAEAFIEDVMAGGNPANGFTEGGAHWDDVQAWYGDFQSYADMAVTVMCYINPYRKQ</sequence>
<evidence type="ECO:0008006" key="4">
    <source>
        <dbReference type="Google" id="ProtNLM"/>
    </source>
</evidence>
<keyword evidence="1" id="KW-0732">Signal</keyword>
<dbReference type="RefSeq" id="WP_377070854.1">
    <property type="nucleotide sequence ID" value="NZ_JBHMEC010000026.1"/>
</dbReference>
<reference evidence="2 3" key="1">
    <citation type="submission" date="2024-09" db="EMBL/GenBank/DDBJ databases">
        <authorList>
            <person name="Sun Q."/>
            <person name="Mori K."/>
        </authorList>
    </citation>
    <scope>NUCLEOTIDE SEQUENCE [LARGE SCALE GENOMIC DNA]</scope>
    <source>
        <strain evidence="2 3">CECT 9424</strain>
    </source>
</reference>
<name>A0ABV5I3L2_9RHOB</name>
<protein>
    <recommendedName>
        <fullName evidence="4">EF-hand domain-containing protein</fullName>
    </recommendedName>
</protein>
<organism evidence="2 3">
    <name type="scientific">Roseovarius ramblicola</name>
    <dbReference type="NCBI Taxonomy" id="2022336"/>
    <lineage>
        <taxon>Bacteria</taxon>
        <taxon>Pseudomonadati</taxon>
        <taxon>Pseudomonadota</taxon>
        <taxon>Alphaproteobacteria</taxon>
        <taxon>Rhodobacterales</taxon>
        <taxon>Roseobacteraceae</taxon>
        <taxon>Roseovarius</taxon>
    </lineage>
</organism>
<gene>
    <name evidence="2" type="ORF">ACFFU4_16095</name>
</gene>
<keyword evidence="3" id="KW-1185">Reference proteome</keyword>
<dbReference type="Proteomes" id="UP001589670">
    <property type="component" value="Unassembled WGS sequence"/>
</dbReference>
<proteinExistence type="predicted"/>
<evidence type="ECO:0000313" key="3">
    <source>
        <dbReference type="Proteomes" id="UP001589670"/>
    </source>
</evidence>